<protein>
    <recommendedName>
        <fullName evidence="1">HTH cro/C1-type domain-containing protein</fullName>
    </recommendedName>
</protein>
<dbReference type="Gene3D" id="1.10.260.40">
    <property type="entry name" value="lambda repressor-like DNA-binding domains"/>
    <property type="match status" value="1"/>
</dbReference>
<sequence length="83" mass="9576">MALDLVKIKETRVEKGITQDEMARILGWKTRTPYAKRENGFVDIGADELQKIGEALGYGKDQLGIFFTFNVPERERKMKEEVK</sequence>
<dbReference type="EMBL" id="MAEI02000001">
    <property type="protein sequence ID" value="MEO1780970.1"/>
    <property type="molecule type" value="Genomic_DNA"/>
</dbReference>
<dbReference type="Proteomes" id="UP001429357">
    <property type="component" value="Unassembled WGS sequence"/>
</dbReference>
<evidence type="ECO:0000313" key="2">
    <source>
        <dbReference type="EMBL" id="MEO1780970.1"/>
    </source>
</evidence>
<organism evidence="2 3">
    <name type="scientific">Enterococcus diestrammenae</name>
    <dbReference type="NCBI Taxonomy" id="1155073"/>
    <lineage>
        <taxon>Bacteria</taxon>
        <taxon>Bacillati</taxon>
        <taxon>Bacillota</taxon>
        <taxon>Bacilli</taxon>
        <taxon>Lactobacillales</taxon>
        <taxon>Enterococcaceae</taxon>
        <taxon>Enterococcus</taxon>
    </lineage>
</organism>
<name>A0ABV0EZ35_9ENTE</name>
<dbReference type="Pfam" id="PF01381">
    <property type="entry name" value="HTH_3"/>
    <property type="match status" value="1"/>
</dbReference>
<dbReference type="SUPFAM" id="SSF47413">
    <property type="entry name" value="lambda repressor-like DNA-binding domains"/>
    <property type="match status" value="1"/>
</dbReference>
<evidence type="ECO:0000259" key="1">
    <source>
        <dbReference type="PROSITE" id="PS50943"/>
    </source>
</evidence>
<gene>
    <name evidence="2" type="ORF">BAU18_000548</name>
</gene>
<comment type="caution">
    <text evidence="2">The sequence shown here is derived from an EMBL/GenBank/DDBJ whole genome shotgun (WGS) entry which is preliminary data.</text>
</comment>
<dbReference type="InterPro" id="IPR010982">
    <property type="entry name" value="Lambda_DNA-bd_dom_sf"/>
</dbReference>
<dbReference type="RefSeq" id="WP_161870599.1">
    <property type="nucleotide sequence ID" value="NZ_MAEI02000001.1"/>
</dbReference>
<proteinExistence type="predicted"/>
<dbReference type="CDD" id="cd00093">
    <property type="entry name" value="HTH_XRE"/>
    <property type="match status" value="1"/>
</dbReference>
<accession>A0ABV0EZ35</accession>
<reference evidence="2" key="1">
    <citation type="submission" date="2016-06" db="EMBL/GenBank/DDBJ databases">
        <authorList>
            <person name="Van Tyne D."/>
        </authorList>
    </citation>
    <scope>NUCLEOTIDE SEQUENCE</scope>
    <source>
        <strain evidence="2">JM9A</strain>
    </source>
</reference>
<dbReference type="InterPro" id="IPR001387">
    <property type="entry name" value="Cro/C1-type_HTH"/>
</dbReference>
<keyword evidence="3" id="KW-1185">Reference proteome</keyword>
<dbReference type="PROSITE" id="PS50943">
    <property type="entry name" value="HTH_CROC1"/>
    <property type="match status" value="1"/>
</dbReference>
<feature type="domain" description="HTH cro/C1-type" evidence="1">
    <location>
        <begin position="8"/>
        <end position="63"/>
    </location>
</feature>
<dbReference type="SMART" id="SM00530">
    <property type="entry name" value="HTH_XRE"/>
    <property type="match status" value="1"/>
</dbReference>
<reference evidence="2" key="2">
    <citation type="submission" date="2024-02" db="EMBL/GenBank/DDBJ databases">
        <title>The Genome Sequence of Enterococcus diestrammenae JM9A.</title>
        <authorList>
            <person name="Earl A."/>
            <person name="Manson A."/>
            <person name="Gilmore M."/>
            <person name="Sanders J."/>
            <person name="Shea T."/>
            <person name="Howe W."/>
            <person name="Livny J."/>
            <person name="Cuomo C."/>
            <person name="Neafsey D."/>
            <person name="Birren B."/>
        </authorList>
    </citation>
    <scope>NUCLEOTIDE SEQUENCE</scope>
    <source>
        <strain evidence="2">JM9A</strain>
    </source>
</reference>
<evidence type="ECO:0000313" key="3">
    <source>
        <dbReference type="Proteomes" id="UP001429357"/>
    </source>
</evidence>